<gene>
    <name evidence="1" type="ORF">S12H4_11888</name>
</gene>
<accession>X1SKJ8</accession>
<comment type="caution">
    <text evidence="1">The sequence shown here is derived from an EMBL/GenBank/DDBJ whole genome shotgun (WGS) entry which is preliminary data.</text>
</comment>
<organism evidence="1">
    <name type="scientific">marine sediment metagenome</name>
    <dbReference type="NCBI Taxonomy" id="412755"/>
    <lineage>
        <taxon>unclassified sequences</taxon>
        <taxon>metagenomes</taxon>
        <taxon>ecological metagenomes</taxon>
    </lineage>
</organism>
<protein>
    <submittedName>
        <fullName evidence="1">Uncharacterized protein</fullName>
    </submittedName>
</protein>
<sequence>AGLTLAWGGYWEINSYVIKCTEDINHSQIARPASLGPYDIPGFNLFNLKGRRKEIEQKYGPEKTKVLAKYVGTGAITKAIATEIVETLWGEAPPIEKTKAILLCQTYQLNPLMKHLYLVGYKRRDRDGNYIEDGRGNLVLDWSMQIGIGATRLMAQRKHNYSYLDLTPRKATQEEIDTILGDTADPNSIYGFVHLKDIDTSAEAYGLRGISKNERIKGEEKGNTHLNMAC</sequence>
<feature type="non-terminal residue" evidence="1">
    <location>
        <position position="230"/>
    </location>
</feature>
<name>X1SKJ8_9ZZZZ</name>
<feature type="non-terminal residue" evidence="1">
    <location>
        <position position="1"/>
    </location>
</feature>
<dbReference type="AlphaFoldDB" id="X1SKJ8"/>
<reference evidence="1" key="1">
    <citation type="journal article" date="2014" name="Front. Microbiol.">
        <title>High frequency of phylogenetically diverse reductive dehalogenase-homologous genes in deep subseafloor sedimentary metagenomes.</title>
        <authorList>
            <person name="Kawai M."/>
            <person name="Futagami T."/>
            <person name="Toyoda A."/>
            <person name="Takaki Y."/>
            <person name="Nishi S."/>
            <person name="Hori S."/>
            <person name="Arai W."/>
            <person name="Tsubouchi T."/>
            <person name="Morono Y."/>
            <person name="Uchiyama I."/>
            <person name="Ito T."/>
            <person name="Fujiyama A."/>
            <person name="Inagaki F."/>
            <person name="Takami H."/>
        </authorList>
    </citation>
    <scope>NUCLEOTIDE SEQUENCE</scope>
    <source>
        <strain evidence="1">Expedition CK06-06</strain>
    </source>
</reference>
<proteinExistence type="predicted"/>
<dbReference type="EMBL" id="BARW01005468">
    <property type="protein sequence ID" value="GAI79691.1"/>
    <property type="molecule type" value="Genomic_DNA"/>
</dbReference>
<evidence type="ECO:0000313" key="1">
    <source>
        <dbReference type="EMBL" id="GAI79691.1"/>
    </source>
</evidence>